<reference evidence="2" key="1">
    <citation type="journal article" date="2020" name="Stud. Mycol.">
        <title>101 Dothideomycetes genomes: a test case for predicting lifestyles and emergence of pathogens.</title>
        <authorList>
            <person name="Haridas S."/>
            <person name="Albert R."/>
            <person name="Binder M."/>
            <person name="Bloem J."/>
            <person name="Labutti K."/>
            <person name="Salamov A."/>
            <person name="Andreopoulos B."/>
            <person name="Baker S."/>
            <person name="Barry K."/>
            <person name="Bills G."/>
            <person name="Bluhm B."/>
            <person name="Cannon C."/>
            <person name="Castanera R."/>
            <person name="Culley D."/>
            <person name="Daum C."/>
            <person name="Ezra D."/>
            <person name="Gonzalez J."/>
            <person name="Henrissat B."/>
            <person name="Kuo A."/>
            <person name="Liang C."/>
            <person name="Lipzen A."/>
            <person name="Lutzoni F."/>
            <person name="Magnuson J."/>
            <person name="Mondo S."/>
            <person name="Nolan M."/>
            <person name="Ohm R."/>
            <person name="Pangilinan J."/>
            <person name="Park H.-J."/>
            <person name="Ramirez L."/>
            <person name="Alfaro M."/>
            <person name="Sun H."/>
            <person name="Tritt A."/>
            <person name="Yoshinaga Y."/>
            <person name="Zwiers L.-H."/>
            <person name="Turgeon B."/>
            <person name="Goodwin S."/>
            <person name="Spatafora J."/>
            <person name="Crous P."/>
            <person name="Grigoriev I."/>
        </authorList>
    </citation>
    <scope>NUCLEOTIDE SEQUENCE</scope>
    <source>
        <strain evidence="2">CBS 262.69</strain>
    </source>
</reference>
<evidence type="ECO:0000313" key="3">
    <source>
        <dbReference type="Proteomes" id="UP000799640"/>
    </source>
</evidence>
<evidence type="ECO:0000313" key="2">
    <source>
        <dbReference type="EMBL" id="KAF2405361.1"/>
    </source>
</evidence>
<dbReference type="AlphaFoldDB" id="A0A6G1IAY7"/>
<organism evidence="2 3">
    <name type="scientific">Trichodelitschia bisporula</name>
    <dbReference type="NCBI Taxonomy" id="703511"/>
    <lineage>
        <taxon>Eukaryota</taxon>
        <taxon>Fungi</taxon>
        <taxon>Dikarya</taxon>
        <taxon>Ascomycota</taxon>
        <taxon>Pezizomycotina</taxon>
        <taxon>Dothideomycetes</taxon>
        <taxon>Dothideomycetes incertae sedis</taxon>
        <taxon>Phaeotrichales</taxon>
        <taxon>Phaeotrichaceae</taxon>
        <taxon>Trichodelitschia</taxon>
    </lineage>
</organism>
<name>A0A6G1IAY7_9PEZI</name>
<evidence type="ECO:0000256" key="1">
    <source>
        <dbReference type="SAM" id="SignalP"/>
    </source>
</evidence>
<gene>
    <name evidence="2" type="ORF">EJ06DRAFT_23136</name>
</gene>
<accession>A0A6G1IAY7</accession>
<dbReference type="EMBL" id="ML996687">
    <property type="protein sequence ID" value="KAF2405361.1"/>
    <property type="molecule type" value="Genomic_DNA"/>
</dbReference>
<proteinExistence type="predicted"/>
<keyword evidence="3" id="KW-1185">Reference proteome</keyword>
<dbReference type="Proteomes" id="UP000799640">
    <property type="component" value="Unassembled WGS sequence"/>
</dbReference>
<keyword evidence="1" id="KW-0732">Signal</keyword>
<feature type="signal peptide" evidence="1">
    <location>
        <begin position="1"/>
        <end position="19"/>
    </location>
</feature>
<feature type="chain" id="PRO_5026006642" evidence="1">
    <location>
        <begin position="20"/>
        <end position="106"/>
    </location>
</feature>
<protein>
    <submittedName>
        <fullName evidence="2">Uncharacterized protein</fullName>
    </submittedName>
</protein>
<sequence>MELMMLLILHLLYLPPASTRDTCYFPDGTITTDFPCRQGGNGACCGAGCACMSNNLCMYSNYVPDFASGVTRTFEQAVRIERGRIQTVRAFASRPRTGTRAMTFRT</sequence>